<evidence type="ECO:0000313" key="4">
    <source>
        <dbReference type="Proteomes" id="UP000038487"/>
    </source>
</evidence>
<feature type="region of interest" description="Disordered" evidence="1">
    <location>
        <begin position="231"/>
        <end position="261"/>
    </location>
</feature>
<proteinExistence type="predicted"/>
<dbReference type="EMBL" id="CSUW01000013">
    <property type="protein sequence ID" value="CPT62026.1"/>
    <property type="molecule type" value="Genomic_DNA"/>
</dbReference>
<dbReference type="EMBL" id="QXBN01000010">
    <property type="protein sequence ID" value="RIT37422.1"/>
    <property type="molecule type" value="Genomic_DNA"/>
</dbReference>
<dbReference type="SUPFAM" id="SSF50494">
    <property type="entry name" value="Trypsin-like serine proteases"/>
    <property type="match status" value="1"/>
</dbReference>
<dbReference type="RefSeq" id="WP_005093973.1">
    <property type="nucleotide sequence ID" value="NZ_CP014955.1"/>
</dbReference>
<name>A0A0U0WX65_9MYCO</name>
<protein>
    <recommendedName>
        <fullName evidence="6">Protease</fullName>
    </recommendedName>
</protein>
<dbReference type="Gene3D" id="2.40.10.10">
    <property type="entry name" value="Trypsin-like serine proteases"/>
    <property type="match status" value="2"/>
</dbReference>
<evidence type="ECO:0000313" key="3">
    <source>
        <dbReference type="EMBL" id="RIT37422.1"/>
    </source>
</evidence>
<sequence>MFGIAGRFPLAAAPAAVLVAAALIWTVPTAIAHADAPLVYPGMRINQGTQSCTLGFVDPGARIGLTAGHCALDSDGPVYDDSGNRVGTADIAHFEPTPQDKSFAEQPPIDYEGIAFYEGIPINNVLPNGLVLESNPKIVPAIGMPVCRSGVTTGEACGVILETTDSLLVIDGLPADHGDSGSPVYAITEPGRAAIVGITTEVLTSKSTGQRATMAISWRAIWRQIKSDIDRVGHADMPPDPPRNAREPAGDVPAEPPTSDV</sequence>
<evidence type="ECO:0008006" key="6">
    <source>
        <dbReference type="Google" id="ProtNLM"/>
    </source>
</evidence>
<reference evidence="2 4" key="1">
    <citation type="submission" date="2015-03" db="EMBL/GenBank/DDBJ databases">
        <authorList>
            <consortium name="Pathogen Informatics"/>
            <person name="Murphy D."/>
        </authorList>
    </citation>
    <scope>NUCLEOTIDE SEQUENCE [LARGE SCALE GENOMIC DNA]</scope>
    <source>
        <strain evidence="2 4">PAP036</strain>
    </source>
</reference>
<comment type="caution">
    <text evidence="2">The sequence shown here is derived from an EMBL/GenBank/DDBJ whole genome shotgun (WGS) entry which is preliminary data.</text>
</comment>
<dbReference type="GeneID" id="93380283"/>
<accession>A0A0U0WX65</accession>
<dbReference type="Proteomes" id="UP000284557">
    <property type="component" value="Unassembled WGS sequence"/>
</dbReference>
<dbReference type="AlphaFoldDB" id="A0A0U0WX65"/>
<dbReference type="Proteomes" id="UP000038487">
    <property type="component" value="Unassembled WGS sequence"/>
</dbReference>
<dbReference type="InterPro" id="IPR009003">
    <property type="entry name" value="Peptidase_S1_PA"/>
</dbReference>
<evidence type="ECO:0000313" key="2">
    <source>
        <dbReference type="EMBL" id="CPT62026.1"/>
    </source>
</evidence>
<gene>
    <name evidence="3" type="ORF">D2E76_14265</name>
    <name evidence="2" type="ORF">ERS075527_04663</name>
</gene>
<organism evidence="2 4">
    <name type="scientific">Mycobacteroides abscessus</name>
    <dbReference type="NCBI Taxonomy" id="36809"/>
    <lineage>
        <taxon>Bacteria</taxon>
        <taxon>Bacillati</taxon>
        <taxon>Actinomycetota</taxon>
        <taxon>Actinomycetes</taxon>
        <taxon>Mycobacteriales</taxon>
        <taxon>Mycobacteriaceae</taxon>
        <taxon>Mycobacteroides</taxon>
    </lineage>
</organism>
<reference evidence="3 5" key="2">
    <citation type="submission" date="2018-08" db="EMBL/GenBank/DDBJ databases">
        <title>Linezolid Resistance in Mycobacterium abscessus: MIC Distribution and Comprehensive Investigation of Resistance Mechanisms.</title>
        <authorList>
            <person name="Ye M."/>
            <person name="Xu L."/>
            <person name="Zou Y."/>
            <person name="Li B."/>
            <person name="Guo Q."/>
            <person name="Zhang Y."/>
            <person name="Zhan M."/>
            <person name="Xu B."/>
            <person name="Yu F."/>
            <person name="Zhang Z."/>
            <person name="Chu H."/>
        </authorList>
    </citation>
    <scope>NUCLEOTIDE SEQUENCE [LARGE SCALE GENOMIC DNA]</scope>
    <source>
        <strain evidence="3 5">G143</strain>
    </source>
</reference>
<evidence type="ECO:0000256" key="1">
    <source>
        <dbReference type="SAM" id="MobiDB-lite"/>
    </source>
</evidence>
<evidence type="ECO:0000313" key="5">
    <source>
        <dbReference type="Proteomes" id="UP000284557"/>
    </source>
</evidence>
<dbReference type="InterPro" id="IPR043504">
    <property type="entry name" value="Peptidase_S1_PA_chymotrypsin"/>
</dbReference>